<evidence type="ECO:0000313" key="3">
    <source>
        <dbReference type="Proteomes" id="UP000197138"/>
    </source>
</evidence>
<evidence type="ECO:0000313" key="2">
    <source>
        <dbReference type="EMBL" id="OWM75765.1"/>
    </source>
</evidence>
<dbReference type="Gene3D" id="3.40.50.1820">
    <property type="entry name" value="alpha/beta hydrolase"/>
    <property type="match status" value="1"/>
</dbReference>
<dbReference type="EMBL" id="MTKT01003224">
    <property type="protein sequence ID" value="OWM75765.1"/>
    <property type="molecule type" value="Genomic_DNA"/>
</dbReference>
<proteinExistence type="predicted"/>
<feature type="domain" description="Serine aminopeptidase S33" evidence="1">
    <location>
        <begin position="164"/>
        <end position="405"/>
    </location>
</feature>
<dbReference type="InterPro" id="IPR022742">
    <property type="entry name" value="Hydrolase_4"/>
</dbReference>
<name>A0A218WSJ9_PUNGR</name>
<dbReference type="InterPro" id="IPR029058">
    <property type="entry name" value="AB_hydrolase_fold"/>
</dbReference>
<dbReference type="InterPro" id="IPR000073">
    <property type="entry name" value="AB_hydrolase_1"/>
</dbReference>
<protein>
    <recommendedName>
        <fullName evidence="1">Serine aminopeptidase S33 domain-containing protein</fullName>
    </recommendedName>
</protein>
<organism evidence="2 3">
    <name type="scientific">Punica granatum</name>
    <name type="common">Pomegranate</name>
    <dbReference type="NCBI Taxonomy" id="22663"/>
    <lineage>
        <taxon>Eukaryota</taxon>
        <taxon>Viridiplantae</taxon>
        <taxon>Streptophyta</taxon>
        <taxon>Embryophyta</taxon>
        <taxon>Tracheophyta</taxon>
        <taxon>Spermatophyta</taxon>
        <taxon>Magnoliopsida</taxon>
        <taxon>eudicotyledons</taxon>
        <taxon>Gunneridae</taxon>
        <taxon>Pentapetalae</taxon>
        <taxon>rosids</taxon>
        <taxon>malvids</taxon>
        <taxon>Myrtales</taxon>
        <taxon>Lythraceae</taxon>
        <taxon>Punica</taxon>
    </lineage>
</organism>
<dbReference type="AlphaFoldDB" id="A0A218WSJ9"/>
<dbReference type="FunFam" id="3.40.50.1820:FF:000054">
    <property type="entry name" value="Alpha/beta-Hydrolases superfamily protein"/>
    <property type="match status" value="1"/>
</dbReference>
<comment type="caution">
    <text evidence="2">The sequence shown here is derived from an EMBL/GenBank/DDBJ whole genome shotgun (WGS) entry which is preliminary data.</text>
</comment>
<dbReference type="PANTHER" id="PTHR11614">
    <property type="entry name" value="PHOSPHOLIPASE-RELATED"/>
    <property type="match status" value="1"/>
</dbReference>
<dbReference type="Proteomes" id="UP000197138">
    <property type="component" value="Unassembled WGS sequence"/>
</dbReference>
<evidence type="ECO:0000259" key="1">
    <source>
        <dbReference type="Pfam" id="PF12146"/>
    </source>
</evidence>
<sequence length="450" mass="50181">MDSSLTRALRPPEPALLRRGSTFLVGDARSPLLRRLSLRPTPHPPACATRLVVSASKKKPPIEGVSDELNAIASLNLDHAPARRRVRDAFKQVQLQLDHCLFKFLLSKVVPVADLICLISISGFVLFGGQLAPAGIRTQEWYDWSSKGLEIFCRSWLPEPNVQIKGAMCFCHGYGDTCTFFFEGIARHIAASGYAVYAIDHPGFGLSEGLHGYIPNFDDLVDNVIEQYRNIKERPEVRGLPHFILGQSMGGAIAIKVQLKDPNGWDGVILVAPMCKITEDVKPPEPVVKVLTLMSKAFPKAKLFPALDLAELAFRDQRKRKLAVYNVICYEDRTRLKTAAELLRATDEIELQVEKVSSPLLILHGAADKVTDPSISHFLYEKASSKDKTIKLYEEGYHCILEGEPDERIFAVLNDIVSWMDSRSGLKANNPRSMETELIQAVNLQSPRRD</sequence>
<dbReference type="Pfam" id="PF12146">
    <property type="entry name" value="Hydrolase_4"/>
    <property type="match status" value="1"/>
</dbReference>
<dbReference type="PRINTS" id="PR00111">
    <property type="entry name" value="ABHYDROLASE"/>
</dbReference>
<dbReference type="SUPFAM" id="SSF53474">
    <property type="entry name" value="alpha/beta-Hydrolases"/>
    <property type="match status" value="1"/>
</dbReference>
<reference evidence="3" key="1">
    <citation type="journal article" date="2017" name="Plant J.">
        <title>The pomegranate (Punica granatum L.) genome and the genomics of punicalagin biosynthesis.</title>
        <authorList>
            <person name="Qin G."/>
            <person name="Xu C."/>
            <person name="Ming R."/>
            <person name="Tang H."/>
            <person name="Guyot R."/>
            <person name="Kramer E.M."/>
            <person name="Hu Y."/>
            <person name="Yi X."/>
            <person name="Qi Y."/>
            <person name="Xu X."/>
            <person name="Gao Z."/>
            <person name="Pan H."/>
            <person name="Jian J."/>
            <person name="Tian Y."/>
            <person name="Yue Z."/>
            <person name="Xu Y."/>
        </authorList>
    </citation>
    <scope>NUCLEOTIDE SEQUENCE [LARGE SCALE GENOMIC DNA]</scope>
    <source>
        <strain evidence="3">cv. Dabenzi</strain>
    </source>
</reference>
<gene>
    <name evidence="2" type="ORF">CDL15_Pgr009409</name>
</gene>
<dbReference type="InterPro" id="IPR051044">
    <property type="entry name" value="MAG_DAG_Lipase"/>
</dbReference>
<accession>A0A218WSJ9</accession>